<organism evidence="1 2">
    <name type="scientific">Lacticaseibacillus pabuli</name>
    <dbReference type="NCBI Taxonomy" id="3025672"/>
    <lineage>
        <taxon>Bacteria</taxon>
        <taxon>Bacillati</taxon>
        <taxon>Bacillota</taxon>
        <taxon>Bacilli</taxon>
        <taxon>Lactobacillales</taxon>
        <taxon>Lactobacillaceae</taxon>
        <taxon>Lacticaseibacillus</taxon>
    </lineage>
</organism>
<dbReference type="RefSeq" id="WP_274258913.1">
    <property type="nucleotide sequence ID" value="NZ_CP117884.1"/>
</dbReference>
<accession>A0ABY7WR82</accession>
<protein>
    <submittedName>
        <fullName evidence="1">Uncharacterized protein</fullName>
    </submittedName>
</protein>
<proteinExistence type="predicted"/>
<reference evidence="1 2" key="1">
    <citation type="submission" date="2023-02" db="EMBL/GenBank/DDBJ databases">
        <title>Genome sequence of Lacticaseibacillus sp. KACC 23028.</title>
        <authorList>
            <person name="Kim S."/>
            <person name="Heo J."/>
            <person name="Kwon S.-W."/>
        </authorList>
    </citation>
    <scope>NUCLEOTIDE SEQUENCE [LARGE SCALE GENOMIC DNA]</scope>
    <source>
        <strain evidence="1 2">KACC 23028</strain>
    </source>
</reference>
<sequence>MFVTLSQVINISGKSRPWFVGNPSQHREGALNHYRKELEGTVVQYPQREKGYYLINLDRMKAWLDVHGLERF</sequence>
<dbReference type="Proteomes" id="UP001220377">
    <property type="component" value="Chromosome"/>
</dbReference>
<keyword evidence="2" id="KW-1185">Reference proteome</keyword>
<name>A0ABY7WR82_9LACO</name>
<evidence type="ECO:0000313" key="1">
    <source>
        <dbReference type="EMBL" id="WDF81863.1"/>
    </source>
</evidence>
<evidence type="ECO:0000313" key="2">
    <source>
        <dbReference type="Proteomes" id="UP001220377"/>
    </source>
</evidence>
<gene>
    <name evidence="1" type="ORF">PQ472_07975</name>
</gene>
<dbReference type="EMBL" id="CP117884">
    <property type="protein sequence ID" value="WDF81863.1"/>
    <property type="molecule type" value="Genomic_DNA"/>
</dbReference>